<feature type="region of interest" description="Disordered" evidence="1">
    <location>
        <begin position="227"/>
        <end position="293"/>
    </location>
</feature>
<sequence>MDNSIDSPISSSSSSSTNQSQPPLPPLRNPKYRHISKSASKRESVQMLGSIKNLQLHFSRAGLVEHRPGAGAGVKGGSSFLTSLDENSILEGEENKPPLYNNENDGNKTKQRRPYKEVELPRINIKDARREAKNINNDIRGIWGLSFPLPVTQPQSTSNTASLPSSKSLYFPLNLFDETGDPEENAINNEIRTSEDIQNALVQTAQSIRRIRFLALCISHQTHTVRKVSGGSTDSSITNRLGGAGKLRSSLSTPSRPSNSSSSIRTVSSGIMNNERKTSLGKSNETGNNDKQKDILGELRKAALEVLTTLRELEENLRVQGNEEEDEMGRSDMNTPFSSAERPFSPCEEGSGIFSSEPDAEEYDSEEDELYNPNNLASDKENNQNLMTNWEDKILIEKREYIDLDDQQWEKKARNTRENIGKWVGVVESLFSFNRNNPDGNQNINHTGDNGQVEDWIKNEDWENRQLEQLHSFLTSNLPLDLTLRLPSTKSDNFDYELLSRLSDGYILIHAYNSSLMRSSKPWGFIPDGDVHDTISSLYTTSSSSQASPTKNSLNNGNDEGRKEKEWTFRKVGNLTCFGAALRHRYQIPISMPTKNLPVPPIPPKSSSRPRPSINTSNLSSSSTSTSTMRLEEKIEFDPMIIAKRTEGWENMLTIIIMKWLNQVVKEIKKSKGQQHLFDNVEEDNSQIALDREKFSRGGMI</sequence>
<dbReference type="Proteomes" id="UP001355207">
    <property type="component" value="Chromosome 8"/>
</dbReference>
<feature type="region of interest" description="Disordered" evidence="1">
    <location>
        <begin position="91"/>
        <end position="114"/>
    </location>
</feature>
<organism evidence="2 3">
    <name type="scientific">Kwoniella dendrophila CBS 6074</name>
    <dbReference type="NCBI Taxonomy" id="1295534"/>
    <lineage>
        <taxon>Eukaryota</taxon>
        <taxon>Fungi</taxon>
        <taxon>Dikarya</taxon>
        <taxon>Basidiomycota</taxon>
        <taxon>Agaricomycotina</taxon>
        <taxon>Tremellomycetes</taxon>
        <taxon>Tremellales</taxon>
        <taxon>Cryptococcaceae</taxon>
        <taxon>Kwoniella</taxon>
    </lineage>
</organism>
<name>A0AAX4K2M7_9TREE</name>
<feature type="compositionally biased region" description="Polar residues" evidence="1">
    <location>
        <begin position="230"/>
        <end position="239"/>
    </location>
</feature>
<feature type="compositionally biased region" description="Low complexity" evidence="1">
    <location>
        <begin position="540"/>
        <end position="553"/>
    </location>
</feature>
<evidence type="ECO:0000313" key="3">
    <source>
        <dbReference type="Proteomes" id="UP001355207"/>
    </source>
</evidence>
<evidence type="ECO:0000256" key="1">
    <source>
        <dbReference type="SAM" id="MobiDB-lite"/>
    </source>
</evidence>
<feature type="region of interest" description="Disordered" evidence="1">
    <location>
        <begin position="593"/>
        <end position="627"/>
    </location>
</feature>
<feature type="region of interest" description="Disordered" evidence="1">
    <location>
        <begin position="320"/>
        <end position="366"/>
    </location>
</feature>
<dbReference type="GeneID" id="91096620"/>
<dbReference type="RefSeq" id="XP_066077773.1">
    <property type="nucleotide sequence ID" value="XM_066221676.1"/>
</dbReference>
<proteinExistence type="predicted"/>
<feature type="compositionally biased region" description="Low complexity" evidence="1">
    <location>
        <begin position="1"/>
        <end position="21"/>
    </location>
</feature>
<feature type="region of interest" description="Disordered" evidence="1">
    <location>
        <begin position="1"/>
        <end position="44"/>
    </location>
</feature>
<dbReference type="PANTHER" id="PTHR38702">
    <property type="entry name" value="CALPONIN-HOMOLOGY (CH) DOMAIN-CONTAINING PROTEIN"/>
    <property type="match status" value="1"/>
</dbReference>
<feature type="region of interest" description="Disordered" evidence="1">
    <location>
        <begin position="540"/>
        <end position="562"/>
    </location>
</feature>
<accession>A0AAX4K2M7</accession>
<feature type="compositionally biased region" description="Low complexity" evidence="1">
    <location>
        <begin position="605"/>
        <end position="627"/>
    </location>
</feature>
<dbReference type="EMBL" id="CP144105">
    <property type="protein sequence ID" value="WWC91010.1"/>
    <property type="molecule type" value="Genomic_DNA"/>
</dbReference>
<evidence type="ECO:0000313" key="2">
    <source>
        <dbReference type="EMBL" id="WWC91010.1"/>
    </source>
</evidence>
<reference evidence="2 3" key="1">
    <citation type="submission" date="2024-01" db="EMBL/GenBank/DDBJ databases">
        <title>Comparative genomics of Cryptococcus and Kwoniella reveals pathogenesis evolution and contrasting modes of karyotype evolution via chromosome fusion or intercentromeric recombination.</title>
        <authorList>
            <person name="Coelho M.A."/>
            <person name="David-Palma M."/>
            <person name="Shea T."/>
            <person name="Bowers K."/>
            <person name="McGinley-Smith S."/>
            <person name="Mohammad A.W."/>
            <person name="Gnirke A."/>
            <person name="Yurkov A.M."/>
            <person name="Nowrousian M."/>
            <person name="Sun S."/>
            <person name="Cuomo C.A."/>
            <person name="Heitman J."/>
        </authorList>
    </citation>
    <scope>NUCLEOTIDE SEQUENCE [LARGE SCALE GENOMIC DNA]</scope>
    <source>
        <strain evidence="2 3">CBS 6074</strain>
    </source>
</reference>
<keyword evidence="3" id="KW-1185">Reference proteome</keyword>
<feature type="compositionally biased region" description="Low complexity" evidence="1">
    <location>
        <begin position="247"/>
        <end position="269"/>
    </location>
</feature>
<gene>
    <name evidence="2" type="ORF">L201_005950</name>
</gene>
<dbReference type="AlphaFoldDB" id="A0AAX4K2M7"/>
<protein>
    <submittedName>
        <fullName evidence="2">Uncharacterized protein</fullName>
    </submittedName>
</protein>
<dbReference type="PANTHER" id="PTHR38702:SF1">
    <property type="entry name" value="CALPONIN-HOMOLOGY (CH) DOMAIN-CONTAINING PROTEIN"/>
    <property type="match status" value="1"/>
</dbReference>